<keyword evidence="5 9" id="KW-0406">Ion transport</keyword>
<dbReference type="Proteomes" id="UP000886741">
    <property type="component" value="Unassembled WGS sequence"/>
</dbReference>
<dbReference type="InterPro" id="IPR001469">
    <property type="entry name" value="ATP_synth_F1_dsu/esu"/>
</dbReference>
<sequence>MNAYHLQIVTPDGLRFDGEAQSLLVRTTTGDVGIRARHANYVAPLGMGVARVTIDGQERRGACVGGMVSVLKGEVRLLATSFEWAEDIDVERAKAAEAGARAILDHPDQHDAETLELAEGRLRRALIRQSAAEKPQ</sequence>
<dbReference type="CDD" id="cd12152">
    <property type="entry name" value="F1-ATPase_delta"/>
    <property type="match status" value="1"/>
</dbReference>
<keyword evidence="7 9" id="KW-0139">CF(1)</keyword>
<dbReference type="EMBL" id="DVJJ01000018">
    <property type="protein sequence ID" value="HIS63910.1"/>
    <property type="molecule type" value="Genomic_DNA"/>
</dbReference>
<evidence type="ECO:0000256" key="1">
    <source>
        <dbReference type="ARBA" id="ARBA00004184"/>
    </source>
</evidence>
<name>A0A9D1JS77_9FIRM</name>
<evidence type="ECO:0000256" key="4">
    <source>
        <dbReference type="ARBA" id="ARBA00022475"/>
    </source>
</evidence>
<comment type="function">
    <text evidence="9">Produces ATP from ADP in the presence of a proton gradient across the membrane.</text>
</comment>
<evidence type="ECO:0000256" key="5">
    <source>
        <dbReference type="ARBA" id="ARBA00023065"/>
    </source>
</evidence>
<dbReference type="GO" id="GO:0045259">
    <property type="term" value="C:proton-transporting ATP synthase complex"/>
    <property type="evidence" value="ECO:0007669"/>
    <property type="project" value="UniProtKB-KW"/>
</dbReference>
<keyword evidence="4 9" id="KW-1003">Cell membrane</keyword>
<evidence type="ECO:0000313" key="12">
    <source>
        <dbReference type="EMBL" id="HIS63910.1"/>
    </source>
</evidence>
<dbReference type="Pfam" id="PF02823">
    <property type="entry name" value="ATP-synt_DE_N"/>
    <property type="match status" value="1"/>
</dbReference>
<evidence type="ECO:0000256" key="7">
    <source>
        <dbReference type="ARBA" id="ARBA00023196"/>
    </source>
</evidence>
<reference evidence="12" key="2">
    <citation type="journal article" date="2021" name="PeerJ">
        <title>Extensive microbial diversity within the chicken gut microbiome revealed by metagenomics and culture.</title>
        <authorList>
            <person name="Gilroy R."/>
            <person name="Ravi A."/>
            <person name="Getino M."/>
            <person name="Pursley I."/>
            <person name="Horton D.L."/>
            <person name="Alikhan N.F."/>
            <person name="Baker D."/>
            <person name="Gharbi K."/>
            <person name="Hall N."/>
            <person name="Watson M."/>
            <person name="Adriaenssens E.M."/>
            <person name="Foster-Nyarko E."/>
            <person name="Jarju S."/>
            <person name="Secka A."/>
            <person name="Antonio M."/>
            <person name="Oren A."/>
            <person name="Chaudhuri R.R."/>
            <person name="La Ragione R."/>
            <person name="Hildebrand F."/>
            <person name="Pallen M.J."/>
        </authorList>
    </citation>
    <scope>NUCLEOTIDE SEQUENCE</scope>
    <source>
        <strain evidence="12">ChiBcec16-1751</strain>
    </source>
</reference>
<comment type="caution">
    <text evidence="12">The sequence shown here is derived from an EMBL/GenBank/DDBJ whole genome shotgun (WGS) entry which is preliminary data.</text>
</comment>
<comment type="subcellular location">
    <subcellularLocation>
        <location evidence="9">Cell membrane</location>
        <topology evidence="9">Peripheral membrane protein</topology>
    </subcellularLocation>
    <subcellularLocation>
        <location evidence="1">Endomembrane system</location>
        <topology evidence="1">Peripheral membrane protein</topology>
    </subcellularLocation>
</comment>
<evidence type="ECO:0000313" key="13">
    <source>
        <dbReference type="Proteomes" id="UP000886741"/>
    </source>
</evidence>
<dbReference type="GO" id="GO:0012505">
    <property type="term" value="C:endomembrane system"/>
    <property type="evidence" value="ECO:0007669"/>
    <property type="project" value="UniProtKB-SubCell"/>
</dbReference>
<proteinExistence type="inferred from homology"/>
<gene>
    <name evidence="9 12" type="primary">atpC</name>
    <name evidence="12" type="ORF">IAA83_00890</name>
</gene>
<dbReference type="PANTHER" id="PTHR13822:SF10">
    <property type="entry name" value="ATP SYNTHASE EPSILON CHAIN, CHLOROPLASTIC"/>
    <property type="match status" value="1"/>
</dbReference>
<dbReference type="Gene3D" id="2.60.15.10">
    <property type="entry name" value="F0F1 ATP synthase delta/epsilon subunit, N-terminal"/>
    <property type="match status" value="1"/>
</dbReference>
<dbReference type="PANTHER" id="PTHR13822">
    <property type="entry name" value="ATP SYNTHASE DELTA/EPSILON CHAIN"/>
    <property type="match status" value="1"/>
</dbReference>
<dbReference type="SUPFAM" id="SSF51344">
    <property type="entry name" value="Epsilon subunit of F1F0-ATP synthase N-terminal domain"/>
    <property type="match status" value="1"/>
</dbReference>
<dbReference type="NCBIfam" id="TIGR01216">
    <property type="entry name" value="ATP_synt_epsi"/>
    <property type="match status" value="1"/>
</dbReference>
<evidence type="ECO:0000256" key="3">
    <source>
        <dbReference type="ARBA" id="ARBA00022448"/>
    </source>
</evidence>
<dbReference type="InterPro" id="IPR036771">
    <property type="entry name" value="ATPsynth_dsu/esu_N"/>
</dbReference>
<evidence type="ECO:0000256" key="9">
    <source>
        <dbReference type="HAMAP-Rule" id="MF_00530"/>
    </source>
</evidence>
<protein>
    <recommendedName>
        <fullName evidence="9">ATP synthase epsilon chain</fullName>
    </recommendedName>
    <alternativeName>
        <fullName evidence="9">ATP synthase F1 sector epsilon subunit</fullName>
    </alternativeName>
    <alternativeName>
        <fullName evidence="9">F-ATPase epsilon subunit</fullName>
    </alternativeName>
</protein>
<dbReference type="InterPro" id="IPR020546">
    <property type="entry name" value="ATP_synth_F1_dsu/esu_N"/>
</dbReference>
<accession>A0A9D1JS77</accession>
<reference evidence="12" key="1">
    <citation type="submission" date="2020-10" db="EMBL/GenBank/DDBJ databases">
        <authorList>
            <person name="Gilroy R."/>
        </authorList>
    </citation>
    <scope>NUCLEOTIDE SEQUENCE</scope>
    <source>
        <strain evidence="12">ChiBcec16-1751</strain>
    </source>
</reference>
<dbReference type="GO" id="GO:0005524">
    <property type="term" value="F:ATP binding"/>
    <property type="evidence" value="ECO:0007669"/>
    <property type="project" value="UniProtKB-UniRule"/>
</dbReference>
<comment type="similarity">
    <text evidence="2 9 10">Belongs to the ATPase epsilon chain family.</text>
</comment>
<feature type="domain" description="ATP synthase F1 complex delta/epsilon subunit N-terminal" evidence="11">
    <location>
        <begin position="5"/>
        <end position="81"/>
    </location>
</feature>
<evidence type="ECO:0000256" key="2">
    <source>
        <dbReference type="ARBA" id="ARBA00005712"/>
    </source>
</evidence>
<dbReference type="HAMAP" id="MF_00530">
    <property type="entry name" value="ATP_synth_epsil_bac"/>
    <property type="match status" value="1"/>
</dbReference>
<dbReference type="GO" id="GO:0005886">
    <property type="term" value="C:plasma membrane"/>
    <property type="evidence" value="ECO:0007669"/>
    <property type="project" value="UniProtKB-SubCell"/>
</dbReference>
<evidence type="ECO:0000256" key="6">
    <source>
        <dbReference type="ARBA" id="ARBA00023136"/>
    </source>
</evidence>
<keyword evidence="9" id="KW-0375">Hydrogen ion transport</keyword>
<evidence type="ECO:0000256" key="8">
    <source>
        <dbReference type="ARBA" id="ARBA00023310"/>
    </source>
</evidence>
<dbReference type="AlphaFoldDB" id="A0A9D1JS77"/>
<keyword evidence="6 9" id="KW-0472">Membrane</keyword>
<keyword evidence="3 9" id="KW-0813">Transport</keyword>
<organism evidence="12 13">
    <name type="scientific">Candidatus Avoscillospira avistercoris</name>
    <dbReference type="NCBI Taxonomy" id="2840707"/>
    <lineage>
        <taxon>Bacteria</taxon>
        <taxon>Bacillati</taxon>
        <taxon>Bacillota</taxon>
        <taxon>Clostridia</taxon>
        <taxon>Eubacteriales</taxon>
        <taxon>Oscillospiraceae</taxon>
        <taxon>Oscillospiraceae incertae sedis</taxon>
        <taxon>Candidatus Avoscillospira</taxon>
    </lineage>
</organism>
<evidence type="ECO:0000259" key="11">
    <source>
        <dbReference type="Pfam" id="PF02823"/>
    </source>
</evidence>
<comment type="subunit">
    <text evidence="9 10">F-type ATPases have 2 components, CF(1) - the catalytic core - and CF(0) - the membrane proton channel. CF(1) has five subunits: alpha(3), beta(3), gamma(1), delta(1), epsilon(1). CF(0) has three main subunits: a, b and c.</text>
</comment>
<keyword evidence="8 9" id="KW-0066">ATP synthesis</keyword>
<dbReference type="GO" id="GO:0046933">
    <property type="term" value="F:proton-transporting ATP synthase activity, rotational mechanism"/>
    <property type="evidence" value="ECO:0007669"/>
    <property type="project" value="UniProtKB-UniRule"/>
</dbReference>
<evidence type="ECO:0000256" key="10">
    <source>
        <dbReference type="RuleBase" id="RU003656"/>
    </source>
</evidence>